<proteinExistence type="predicted"/>
<sequence length="85" mass="9500">MSVETQTQKLVQLLTRICLEGVLNLKVENSAGFWFINTLLCSDGSCSCVELGSFSCKGRMSGNRKSEVSGLYPYRFANPYLKPFH</sequence>
<protein>
    <recommendedName>
        <fullName evidence="3">SWIM-type domain-containing protein</fullName>
    </recommendedName>
</protein>
<dbReference type="EMBL" id="BPLR01016721">
    <property type="protein sequence ID" value="GIY85970.1"/>
    <property type="molecule type" value="Genomic_DNA"/>
</dbReference>
<dbReference type="Proteomes" id="UP001054945">
    <property type="component" value="Unassembled WGS sequence"/>
</dbReference>
<evidence type="ECO:0000313" key="1">
    <source>
        <dbReference type="EMBL" id="GIY85970.1"/>
    </source>
</evidence>
<comment type="caution">
    <text evidence="1">The sequence shown here is derived from an EMBL/GenBank/DDBJ whole genome shotgun (WGS) entry which is preliminary data.</text>
</comment>
<name>A0AAV4WVM0_CAEEX</name>
<evidence type="ECO:0000313" key="2">
    <source>
        <dbReference type="Proteomes" id="UP001054945"/>
    </source>
</evidence>
<keyword evidence="2" id="KW-1185">Reference proteome</keyword>
<accession>A0AAV4WVM0</accession>
<evidence type="ECO:0008006" key="3">
    <source>
        <dbReference type="Google" id="ProtNLM"/>
    </source>
</evidence>
<gene>
    <name evidence="1" type="ORF">CEXT_241361</name>
</gene>
<dbReference type="AlphaFoldDB" id="A0AAV4WVM0"/>
<organism evidence="1 2">
    <name type="scientific">Caerostris extrusa</name>
    <name type="common">Bark spider</name>
    <name type="synonym">Caerostris bankana</name>
    <dbReference type="NCBI Taxonomy" id="172846"/>
    <lineage>
        <taxon>Eukaryota</taxon>
        <taxon>Metazoa</taxon>
        <taxon>Ecdysozoa</taxon>
        <taxon>Arthropoda</taxon>
        <taxon>Chelicerata</taxon>
        <taxon>Arachnida</taxon>
        <taxon>Araneae</taxon>
        <taxon>Araneomorphae</taxon>
        <taxon>Entelegynae</taxon>
        <taxon>Araneoidea</taxon>
        <taxon>Araneidae</taxon>
        <taxon>Caerostris</taxon>
    </lineage>
</organism>
<reference evidence="1 2" key="1">
    <citation type="submission" date="2021-06" db="EMBL/GenBank/DDBJ databases">
        <title>Caerostris extrusa draft genome.</title>
        <authorList>
            <person name="Kono N."/>
            <person name="Arakawa K."/>
        </authorList>
    </citation>
    <scope>NUCLEOTIDE SEQUENCE [LARGE SCALE GENOMIC DNA]</scope>
</reference>